<dbReference type="EMBL" id="BMAV01024743">
    <property type="protein sequence ID" value="GFS35748.1"/>
    <property type="molecule type" value="Genomic_DNA"/>
</dbReference>
<comment type="caution">
    <text evidence="1">The sequence shown here is derived from an EMBL/GenBank/DDBJ whole genome shotgun (WGS) entry which is preliminary data.</text>
</comment>
<evidence type="ECO:0000313" key="1">
    <source>
        <dbReference type="EMBL" id="GFS35748.1"/>
    </source>
</evidence>
<name>A0A8X6I8Q1_9ARAC</name>
<evidence type="ECO:0000313" key="2">
    <source>
        <dbReference type="Proteomes" id="UP000886998"/>
    </source>
</evidence>
<dbReference type="Proteomes" id="UP000886998">
    <property type="component" value="Unassembled WGS sequence"/>
</dbReference>
<sequence>MPEKRTFLFNQFFFYIYLPWETCQPQADSILMEWLTVCQGPKSLVSIYVRIGVGRHPKTNPGKNRKITKKDRKEETLISKEIIAFFILHNSYTIKEKHKSEFLNIPCSD</sequence>
<protein>
    <submittedName>
        <fullName evidence="1">Uncharacterized protein</fullName>
    </submittedName>
</protein>
<accession>A0A8X6I8Q1</accession>
<dbReference type="AlphaFoldDB" id="A0A8X6I8Q1"/>
<reference evidence="1" key="1">
    <citation type="submission" date="2020-08" db="EMBL/GenBank/DDBJ databases">
        <title>Multicomponent nature underlies the extraordinary mechanical properties of spider dragline silk.</title>
        <authorList>
            <person name="Kono N."/>
            <person name="Nakamura H."/>
            <person name="Mori M."/>
            <person name="Yoshida Y."/>
            <person name="Ohtoshi R."/>
            <person name="Malay A.D."/>
            <person name="Moran D.A.P."/>
            <person name="Tomita M."/>
            <person name="Numata K."/>
            <person name="Arakawa K."/>
        </authorList>
    </citation>
    <scope>NUCLEOTIDE SEQUENCE</scope>
</reference>
<keyword evidence="2" id="KW-1185">Reference proteome</keyword>
<organism evidence="1 2">
    <name type="scientific">Trichonephila inaurata madagascariensis</name>
    <dbReference type="NCBI Taxonomy" id="2747483"/>
    <lineage>
        <taxon>Eukaryota</taxon>
        <taxon>Metazoa</taxon>
        <taxon>Ecdysozoa</taxon>
        <taxon>Arthropoda</taxon>
        <taxon>Chelicerata</taxon>
        <taxon>Arachnida</taxon>
        <taxon>Araneae</taxon>
        <taxon>Araneomorphae</taxon>
        <taxon>Entelegynae</taxon>
        <taxon>Araneoidea</taxon>
        <taxon>Nephilidae</taxon>
        <taxon>Trichonephila</taxon>
        <taxon>Trichonephila inaurata</taxon>
    </lineage>
</organism>
<proteinExistence type="predicted"/>
<gene>
    <name evidence="1" type="ORF">TNIN_486321</name>
</gene>